<dbReference type="AlphaFoldDB" id="A0A1I7RMR3"/>
<dbReference type="WBParaSite" id="BXY_0199800.1">
    <property type="protein sequence ID" value="BXY_0199800.1"/>
    <property type="gene ID" value="BXY_0199800"/>
</dbReference>
<sequence>MNLFPSKVTEKCEVLELKENVRIENVLKKALKHFDDEGKNLLIYGSNKGIEKVVALTEKIKQNQKDPIYQWNKFSEIRVKAENKLDVDSFEPVMAVVLSKAKFEEESESIQISTESVDFPPFPGLQRQKIGAENKDNNWRQKRKNK</sequence>
<proteinExistence type="predicted"/>
<evidence type="ECO:0000259" key="2">
    <source>
        <dbReference type="Pfam" id="PF01918"/>
    </source>
</evidence>
<dbReference type="EMBL" id="CAJFDI010000005">
    <property type="protein sequence ID" value="CAD5232712.1"/>
    <property type="molecule type" value="Genomic_DNA"/>
</dbReference>
<dbReference type="GO" id="GO:0003676">
    <property type="term" value="F:nucleic acid binding"/>
    <property type="evidence" value="ECO:0007669"/>
    <property type="project" value="InterPro"/>
</dbReference>
<name>A0A1I7RMR3_BURXY</name>
<dbReference type="OrthoDB" id="424402at2759"/>
<evidence type="ECO:0000256" key="1">
    <source>
        <dbReference type="SAM" id="MobiDB-lite"/>
    </source>
</evidence>
<organism evidence="5 7">
    <name type="scientific">Bursaphelenchus xylophilus</name>
    <name type="common">Pinewood nematode worm</name>
    <name type="synonym">Aphelenchoides xylophilus</name>
    <dbReference type="NCBI Taxonomy" id="6326"/>
    <lineage>
        <taxon>Eukaryota</taxon>
        <taxon>Metazoa</taxon>
        <taxon>Ecdysozoa</taxon>
        <taxon>Nematoda</taxon>
        <taxon>Chromadorea</taxon>
        <taxon>Rhabditida</taxon>
        <taxon>Tylenchina</taxon>
        <taxon>Tylenchomorpha</taxon>
        <taxon>Aphelenchoidea</taxon>
        <taxon>Aphelenchoididae</taxon>
        <taxon>Bursaphelenchus</taxon>
    </lineage>
</organism>
<dbReference type="InterPro" id="IPR002775">
    <property type="entry name" value="DNA/RNA-bd_Alba-like"/>
</dbReference>
<dbReference type="EMBL" id="CAJFCV020000005">
    <property type="protein sequence ID" value="CAG9125557.1"/>
    <property type="molecule type" value="Genomic_DNA"/>
</dbReference>
<evidence type="ECO:0000313" key="3">
    <source>
        <dbReference type="EMBL" id="CAD5232712.1"/>
    </source>
</evidence>
<dbReference type="Proteomes" id="UP000659654">
    <property type="component" value="Unassembled WGS sequence"/>
</dbReference>
<evidence type="ECO:0000313" key="6">
    <source>
        <dbReference type="Proteomes" id="UP000659654"/>
    </source>
</evidence>
<feature type="compositionally biased region" description="Basic and acidic residues" evidence="1">
    <location>
        <begin position="130"/>
        <end position="139"/>
    </location>
</feature>
<evidence type="ECO:0000313" key="5">
    <source>
        <dbReference type="Proteomes" id="UP000095284"/>
    </source>
</evidence>
<dbReference type="SMR" id="A0A1I7RMR3"/>
<protein>
    <submittedName>
        <fullName evidence="3">(pine wood nematode) hypothetical protein</fullName>
    </submittedName>
</protein>
<feature type="domain" description="DNA/RNA-binding protein Alba-like" evidence="2">
    <location>
        <begin position="17"/>
        <end position="75"/>
    </location>
</feature>
<accession>A0A1I7RMR3</accession>
<keyword evidence="6" id="KW-1185">Reference proteome</keyword>
<dbReference type="Proteomes" id="UP000582659">
    <property type="component" value="Unassembled WGS sequence"/>
</dbReference>
<dbReference type="Proteomes" id="UP000095284">
    <property type="component" value="Unplaced"/>
</dbReference>
<dbReference type="Pfam" id="PF01918">
    <property type="entry name" value="Alba"/>
    <property type="match status" value="1"/>
</dbReference>
<reference evidence="4" key="2">
    <citation type="submission" date="2020-08" db="EMBL/GenBank/DDBJ databases">
        <authorList>
            <person name="Kikuchi T."/>
        </authorList>
    </citation>
    <scope>NUCLEOTIDE SEQUENCE</scope>
    <source>
        <strain evidence="3">Ka4C1</strain>
    </source>
</reference>
<evidence type="ECO:0000313" key="7">
    <source>
        <dbReference type="WBParaSite" id="BXY_0199800.1"/>
    </source>
</evidence>
<feature type="region of interest" description="Disordered" evidence="1">
    <location>
        <begin position="111"/>
        <end position="146"/>
    </location>
</feature>
<gene>
    <name evidence="3" type="ORF">BXYJ_LOCUS12803</name>
</gene>
<evidence type="ECO:0000313" key="4">
    <source>
        <dbReference type="EMBL" id="CAG9125557.1"/>
    </source>
</evidence>
<reference evidence="7" key="1">
    <citation type="submission" date="2016-11" db="UniProtKB">
        <authorList>
            <consortium name="WormBaseParasite"/>
        </authorList>
    </citation>
    <scope>IDENTIFICATION</scope>
</reference>